<name>A0A450TX20_9GAMM</name>
<accession>A0A450TX20</accession>
<organism evidence="1">
    <name type="scientific">Candidatus Kentrum sp. FM</name>
    <dbReference type="NCBI Taxonomy" id="2126340"/>
    <lineage>
        <taxon>Bacteria</taxon>
        <taxon>Pseudomonadati</taxon>
        <taxon>Pseudomonadota</taxon>
        <taxon>Gammaproteobacteria</taxon>
        <taxon>Candidatus Kentrum</taxon>
    </lineage>
</organism>
<proteinExistence type="predicted"/>
<gene>
    <name evidence="1" type="ORF">BECKFM1743C_GA0114222_107401</name>
</gene>
<protein>
    <submittedName>
        <fullName evidence="1">Uncharacterized protein</fullName>
    </submittedName>
</protein>
<dbReference type="EMBL" id="CAADFA010000740">
    <property type="protein sequence ID" value="VFJ73518.1"/>
    <property type="molecule type" value="Genomic_DNA"/>
</dbReference>
<reference evidence="1" key="1">
    <citation type="submission" date="2019-02" db="EMBL/GenBank/DDBJ databases">
        <authorList>
            <person name="Gruber-Vodicka R. H."/>
            <person name="Seah K. B. B."/>
        </authorList>
    </citation>
    <scope>NUCLEOTIDE SEQUENCE</scope>
    <source>
        <strain evidence="1">BECK_BZ165</strain>
    </source>
</reference>
<dbReference type="AlphaFoldDB" id="A0A450TX20"/>
<evidence type="ECO:0000313" key="1">
    <source>
        <dbReference type="EMBL" id="VFJ73518.1"/>
    </source>
</evidence>
<sequence>MRLGCAVLLSVVFLFFLYAFHAAIFIRYWFAIDIAIDIRYRSYRAFPIASSDIDSDSDSERTTTPVAAWLRYVLCGEKSFFSFRDFRGHFFLIILRGSYLWLRLHRAMPFVDKMAWIFLSSPEWRIRPTMSPRILENIASYPRFPSLRTPKSDSLLAPRQTILQRPDKSLILLFQADADPQVVRQTVITHRPDDDPFVEQ</sequence>